<reference evidence="2" key="1">
    <citation type="submission" date="2019-06" db="EMBL/GenBank/DDBJ databases">
        <title>Gordonia isolated from sludge of a wastewater treatment plant.</title>
        <authorList>
            <person name="Tamura T."/>
            <person name="Aoyama K."/>
            <person name="Kang Y."/>
            <person name="Saito S."/>
            <person name="Akiyama N."/>
            <person name="Yazawa K."/>
            <person name="Gonoi T."/>
            <person name="Mikami Y."/>
        </authorList>
    </citation>
    <scope>NUCLEOTIDE SEQUENCE [LARGE SCALE GENOMIC DNA]</scope>
    <source>
        <strain evidence="2">NBRC 107696</strain>
    </source>
</reference>
<dbReference type="EMBL" id="BJOV01000003">
    <property type="protein sequence ID" value="GEE00880.1"/>
    <property type="molecule type" value="Genomic_DNA"/>
</dbReference>
<protein>
    <recommendedName>
        <fullName evidence="3">AttH domain-containing protein</fullName>
    </recommendedName>
</protein>
<accession>A0A7I9V739</accession>
<evidence type="ECO:0000313" key="2">
    <source>
        <dbReference type="Proteomes" id="UP000444960"/>
    </source>
</evidence>
<gene>
    <name evidence="1" type="ORF">nbrc107696_13260</name>
</gene>
<name>A0A7I9V739_9ACTN</name>
<proteinExistence type="predicted"/>
<dbReference type="RefSeq" id="WP_161894757.1">
    <property type="nucleotide sequence ID" value="NZ_BJOV01000003.1"/>
</dbReference>
<organism evidence="1 2">
    <name type="scientific">Gordonia spumicola</name>
    <dbReference type="NCBI Taxonomy" id="589161"/>
    <lineage>
        <taxon>Bacteria</taxon>
        <taxon>Bacillati</taxon>
        <taxon>Actinomycetota</taxon>
        <taxon>Actinomycetes</taxon>
        <taxon>Mycobacteriales</taxon>
        <taxon>Gordoniaceae</taxon>
        <taxon>Gordonia</taxon>
    </lineage>
</organism>
<dbReference type="AlphaFoldDB" id="A0A7I9V739"/>
<dbReference type="OrthoDB" id="6672593at2"/>
<comment type="caution">
    <text evidence="1">The sequence shown here is derived from an EMBL/GenBank/DDBJ whole genome shotgun (WGS) entry which is preliminary data.</text>
</comment>
<dbReference type="SUPFAM" id="SSF159245">
    <property type="entry name" value="AttH-like"/>
    <property type="match status" value="1"/>
</dbReference>
<evidence type="ECO:0000313" key="1">
    <source>
        <dbReference type="EMBL" id="GEE00880.1"/>
    </source>
</evidence>
<sequence length="357" mass="39624">MTQLISGLLSRAVLDVALPFVDSRITASGRPFDGGEPFRPYARSRAWSVVHYGVFVPLLPEPHRYVNTMTFIGATGTEAFDNDELVGTDARDLATVLSSTAVGDQHHYKGYDSRSDCDFADDGSVLRWGDDLTITVHDREVHVAGRYESFDVDLSLTLTDQVSYFVRTPIYQHLSLLAPYTGTITDASGTTKVSGLGTFEYARALTQQAAVASPVPAVAKLPVDLFTYQVIQLDERTQLLLTDVQARGRTACRLLHVRVLGEETSVYDDVRFEVTAWDRPQVDRWGRRMRVPQTMRWTVRDGDALVFAIDATVDSPLRFGHGRGYVAAYTYSGEFRGASVDGSGYMEWVDTRSIGSR</sequence>
<evidence type="ECO:0008006" key="3">
    <source>
        <dbReference type="Google" id="ProtNLM"/>
    </source>
</evidence>
<keyword evidence="2" id="KW-1185">Reference proteome</keyword>
<dbReference type="Proteomes" id="UP000444960">
    <property type="component" value="Unassembled WGS sequence"/>
</dbReference>
<dbReference type="InterPro" id="IPR046611">
    <property type="entry name" value="DUF6670"/>
</dbReference>
<dbReference type="Pfam" id="PF20375">
    <property type="entry name" value="DUF6670"/>
    <property type="match status" value="1"/>
</dbReference>